<proteinExistence type="predicted"/>
<dbReference type="Proteomes" id="UP000192050">
    <property type="component" value="Chromosome"/>
</dbReference>
<protein>
    <recommendedName>
        <fullName evidence="2">DUF2070 domain-containing protein</fullName>
    </recommendedName>
</protein>
<gene>
    <name evidence="3" type="ORF">FAD_1531</name>
</gene>
<dbReference type="AlphaFoldDB" id="A0A1V0N5G0"/>
<organism evidence="3 4">
    <name type="scientific">Ferroplasma acidiphilum</name>
    <dbReference type="NCBI Taxonomy" id="74969"/>
    <lineage>
        <taxon>Archaea</taxon>
        <taxon>Methanobacteriati</taxon>
        <taxon>Thermoplasmatota</taxon>
        <taxon>Thermoplasmata</taxon>
        <taxon>Thermoplasmatales</taxon>
        <taxon>Ferroplasmaceae</taxon>
        <taxon>Ferroplasma</taxon>
    </lineage>
</organism>
<sequence>MLIAKNRNNLYVIFQFPGVQKEKTLAGLSRYIKKSPKWYYFLIPIIAIFLIDGIILRNLDALSFMSILPFIFFLLLDALTIKLTNKKFNNNRIMYLDFISLTLVTLFFWIGVLLYPVIRMPLYYILALAIAFPAFLRFLVLYIYYPSNIYLAATLSMNYTFSYIIIALIFYDISKIAIKFIIPLIAATVIYVLFSYIFLVFTTIGFTRKYKSRPSELIDFFLNRDNDGAIGEKFFTHVYNKKRQIPVITTNIRKENRDLVTLVFPYVHPGPFGNLCTSNLPVKISSEMGRDNIMVFHTATTNSNNCSGKNDIKNIAESVKDSIKKMKYSDTVSDFVKFNVDGYDVSLQKFGNSGISAVIPFKKQFDDISIDAGLKVVAALKKNGAENFALLDAQNSFTRDAKELDNCDMIINPLIEKFKATGSTYPAIIGYARNYEKIDGLASMGVQVLAIKINDYYNVIVLTDSNNIGREVIKMARSGVDKRVKNMDIYTTDNHVVNVSELDINPLGMHCEPQVVADLINRTVLQAIEDASPATAGTYTENITVTMGEENAFHNLMEIVIASLRKAKYSIAFILLISILVSSFSFRYMVLHL</sequence>
<dbReference type="InterPro" id="IPR019204">
    <property type="entry name" value="DUF2070_membrane"/>
</dbReference>
<feature type="transmembrane region" description="Helical" evidence="1">
    <location>
        <begin position="569"/>
        <end position="590"/>
    </location>
</feature>
<feature type="domain" description="DUF2070" evidence="2">
    <location>
        <begin position="26"/>
        <end position="582"/>
    </location>
</feature>
<keyword evidence="1" id="KW-0472">Membrane</keyword>
<feature type="transmembrane region" description="Helical" evidence="1">
    <location>
        <begin position="177"/>
        <end position="206"/>
    </location>
</feature>
<feature type="transmembrane region" description="Helical" evidence="1">
    <location>
        <begin position="38"/>
        <end position="56"/>
    </location>
</feature>
<dbReference type="STRING" id="74969.FAD_1531"/>
<evidence type="ECO:0000256" key="1">
    <source>
        <dbReference type="SAM" id="Phobius"/>
    </source>
</evidence>
<reference evidence="3 4" key="1">
    <citation type="submission" date="2011-10" db="EMBL/GenBank/DDBJ databases">
        <title>Metabolic and evolutionary patterns in the extreme acidophile Ferroplasma acidiphilum.</title>
        <authorList>
            <person name="Golyshina O.V."/>
            <person name="Kozyavkin S.A."/>
            <person name="Tatusov R.L."/>
            <person name="Slesarev A.I."/>
            <person name="Golyshin P.N."/>
        </authorList>
    </citation>
    <scope>NUCLEOTIDE SEQUENCE [LARGE SCALE GENOMIC DNA]</scope>
    <source>
        <strain evidence="4">Y</strain>
    </source>
</reference>
<evidence type="ECO:0000313" key="3">
    <source>
        <dbReference type="EMBL" id="ARD85380.1"/>
    </source>
</evidence>
<dbReference type="EMBL" id="CP015363">
    <property type="protein sequence ID" value="ARD85380.1"/>
    <property type="molecule type" value="Genomic_DNA"/>
</dbReference>
<keyword evidence="4" id="KW-1185">Reference proteome</keyword>
<name>A0A1V0N5G0_9ARCH</name>
<feature type="transmembrane region" description="Helical" evidence="1">
    <location>
        <begin position="62"/>
        <end position="81"/>
    </location>
</feature>
<evidence type="ECO:0000259" key="2">
    <source>
        <dbReference type="Pfam" id="PF09843"/>
    </source>
</evidence>
<keyword evidence="1" id="KW-0812">Transmembrane</keyword>
<dbReference type="KEGG" id="fai:FAD_1531"/>
<evidence type="ECO:0000313" key="4">
    <source>
        <dbReference type="Proteomes" id="UP000192050"/>
    </source>
</evidence>
<accession>A0A1V0N5G0</accession>
<keyword evidence="1" id="KW-1133">Transmembrane helix</keyword>
<feature type="transmembrane region" description="Helical" evidence="1">
    <location>
        <begin position="149"/>
        <end position="171"/>
    </location>
</feature>
<dbReference type="Pfam" id="PF09843">
    <property type="entry name" value="DUF2070"/>
    <property type="match status" value="1"/>
</dbReference>
<feature type="transmembrane region" description="Helical" evidence="1">
    <location>
        <begin position="93"/>
        <end position="115"/>
    </location>
</feature>
<feature type="transmembrane region" description="Helical" evidence="1">
    <location>
        <begin position="121"/>
        <end position="142"/>
    </location>
</feature>